<dbReference type="Gene3D" id="3.40.50.920">
    <property type="match status" value="1"/>
</dbReference>
<dbReference type="GO" id="GO:0003863">
    <property type="term" value="F:branched-chain 2-oxo acid dehydrogenase activity"/>
    <property type="evidence" value="ECO:0007669"/>
    <property type="project" value="UniProtKB-EC"/>
</dbReference>
<protein>
    <submittedName>
        <fullName evidence="5">Pyruvate dehydrogenase E1 component beta subunit/2-oxoisovalerate dehydrogenase E1 component beta subunit</fullName>
        <ecNumber evidence="5">1.2.4.1</ecNumber>
        <ecNumber evidence="5">1.2.4.4</ecNumber>
    </submittedName>
</protein>
<dbReference type="GO" id="GO:0004739">
    <property type="term" value="F:pyruvate dehydrogenase (acetyl-transferring) activity"/>
    <property type="evidence" value="ECO:0007669"/>
    <property type="project" value="UniProtKB-EC"/>
</dbReference>
<dbReference type="PANTHER" id="PTHR43257:SF2">
    <property type="entry name" value="PYRUVATE DEHYDROGENASE E1 COMPONENT SUBUNIT BETA"/>
    <property type="match status" value="1"/>
</dbReference>
<keyword evidence="2 5" id="KW-0560">Oxidoreductase</keyword>
<evidence type="ECO:0000256" key="3">
    <source>
        <dbReference type="ARBA" id="ARBA00023052"/>
    </source>
</evidence>
<keyword evidence="6" id="KW-1185">Reference proteome</keyword>
<keyword evidence="3" id="KW-0786">Thiamine pyrophosphate</keyword>
<evidence type="ECO:0000313" key="6">
    <source>
        <dbReference type="Proteomes" id="UP000590740"/>
    </source>
</evidence>
<dbReference type="InterPro" id="IPR005475">
    <property type="entry name" value="Transketolase-like_Pyr-bd"/>
</dbReference>
<reference evidence="5 6" key="1">
    <citation type="submission" date="2020-08" db="EMBL/GenBank/DDBJ databases">
        <title>Genomic Encyclopedia of Type Strains, Phase IV (KMG-IV): sequencing the most valuable type-strain genomes for metagenomic binning, comparative biology and taxonomic classification.</title>
        <authorList>
            <person name="Goeker M."/>
        </authorList>
    </citation>
    <scope>NUCLEOTIDE SEQUENCE [LARGE SCALE GENOMIC DNA]</scope>
    <source>
        <strain evidence="5 6">DSM 12252</strain>
    </source>
</reference>
<dbReference type="Proteomes" id="UP000590740">
    <property type="component" value="Unassembled WGS sequence"/>
</dbReference>
<dbReference type="AlphaFoldDB" id="A0A7W8DKA3"/>
<feature type="domain" description="Transketolase-like pyrimidine-binding" evidence="4">
    <location>
        <begin position="3"/>
        <end position="175"/>
    </location>
</feature>
<dbReference type="InterPro" id="IPR009014">
    <property type="entry name" value="Transketo_C/PFOR_II"/>
</dbReference>
<proteinExistence type="predicted"/>
<organism evidence="5 6">
    <name type="scientific">Prosthecobacter vanneervenii</name>
    <dbReference type="NCBI Taxonomy" id="48466"/>
    <lineage>
        <taxon>Bacteria</taxon>
        <taxon>Pseudomonadati</taxon>
        <taxon>Verrucomicrobiota</taxon>
        <taxon>Verrucomicrobiia</taxon>
        <taxon>Verrucomicrobiales</taxon>
        <taxon>Verrucomicrobiaceae</taxon>
        <taxon>Prosthecobacter</taxon>
    </lineage>
</organism>
<dbReference type="EMBL" id="JACHIG010000005">
    <property type="protein sequence ID" value="MBB5033018.1"/>
    <property type="molecule type" value="Genomic_DNA"/>
</dbReference>
<dbReference type="SMART" id="SM00861">
    <property type="entry name" value="Transket_pyr"/>
    <property type="match status" value="1"/>
</dbReference>
<dbReference type="Gene3D" id="3.40.50.970">
    <property type="match status" value="1"/>
</dbReference>
<comment type="cofactor">
    <cofactor evidence="1">
        <name>thiamine diphosphate</name>
        <dbReference type="ChEBI" id="CHEBI:58937"/>
    </cofactor>
</comment>
<gene>
    <name evidence="5" type="ORF">HNQ65_002601</name>
</gene>
<dbReference type="SUPFAM" id="SSF52922">
    <property type="entry name" value="TK C-terminal domain-like"/>
    <property type="match status" value="1"/>
</dbReference>
<dbReference type="PANTHER" id="PTHR43257">
    <property type="entry name" value="PYRUVATE DEHYDROGENASE E1 COMPONENT BETA SUBUNIT"/>
    <property type="match status" value="1"/>
</dbReference>
<evidence type="ECO:0000259" key="4">
    <source>
        <dbReference type="SMART" id="SM00861"/>
    </source>
</evidence>
<evidence type="ECO:0000256" key="2">
    <source>
        <dbReference type="ARBA" id="ARBA00023002"/>
    </source>
</evidence>
<dbReference type="FunFam" id="3.40.50.920:FF:000001">
    <property type="entry name" value="Pyruvate dehydrogenase E1 beta subunit"/>
    <property type="match status" value="1"/>
</dbReference>
<evidence type="ECO:0000313" key="5">
    <source>
        <dbReference type="EMBL" id="MBB5033018.1"/>
    </source>
</evidence>
<dbReference type="Pfam" id="PF02779">
    <property type="entry name" value="Transket_pyr"/>
    <property type="match status" value="1"/>
</dbReference>
<comment type="caution">
    <text evidence="5">The sequence shown here is derived from an EMBL/GenBank/DDBJ whole genome shotgun (WGS) entry which is preliminary data.</text>
</comment>
<accession>A0A7W8DKA3</accession>
<dbReference type="Pfam" id="PF02780">
    <property type="entry name" value="Transketolase_C"/>
    <property type="match status" value="1"/>
</dbReference>
<dbReference type="EC" id="1.2.4.1" evidence="5"/>
<dbReference type="SUPFAM" id="SSF52518">
    <property type="entry name" value="Thiamin diphosphate-binding fold (THDP-binding)"/>
    <property type="match status" value="1"/>
</dbReference>
<dbReference type="EC" id="1.2.4.4" evidence="5"/>
<sequence>MSITYLEAIREAQYEALRSDPSVFLYGQDIATFGGAFKATKNLSREFPNRVFDSPISEDAMIGMAVGAAVEGARPIVEMQFADFSSIGFNQIINQAATLYWRTNVPCPITIRMPSGGTAGSGPFHSQSMEAIYAHYPGLVIVTPATVEDAYWMLLDSVEINDPVVFCEHKFLYYHLKADRIGDRELPIGKARIARPGRHATIVTYSAMVHEALRAAEELQLDGYQIEVVDLRSVKPMDTDTILASVARTGRLLALGEAFPWGGVTAEIIARVTTEGFHLLDAPPMRLNSKDTPIPYHPNLWKAHRPTTATIAAALRTLLRH</sequence>
<name>A0A7W8DKA3_9BACT</name>
<dbReference type="InterPro" id="IPR033248">
    <property type="entry name" value="Transketolase_C"/>
</dbReference>
<dbReference type="InterPro" id="IPR029061">
    <property type="entry name" value="THDP-binding"/>
</dbReference>
<evidence type="ECO:0000256" key="1">
    <source>
        <dbReference type="ARBA" id="ARBA00001964"/>
    </source>
</evidence>
<keyword evidence="5" id="KW-0670">Pyruvate</keyword>
<dbReference type="FunFam" id="3.40.50.970:FF:000001">
    <property type="entry name" value="Pyruvate dehydrogenase E1 beta subunit"/>
    <property type="match status" value="1"/>
</dbReference>
<dbReference type="CDD" id="cd07036">
    <property type="entry name" value="TPP_PYR_E1-PDHc-beta_like"/>
    <property type="match status" value="1"/>
</dbReference>
<dbReference type="RefSeq" id="WP_184339941.1">
    <property type="nucleotide sequence ID" value="NZ_JACHIG010000005.1"/>
</dbReference>